<organism evidence="1 2">
    <name type="scientific">Denitratisoma oestradiolicum</name>
    <dbReference type="NCBI Taxonomy" id="311182"/>
    <lineage>
        <taxon>Bacteria</taxon>
        <taxon>Pseudomonadati</taxon>
        <taxon>Pseudomonadota</taxon>
        <taxon>Betaproteobacteria</taxon>
        <taxon>Nitrosomonadales</taxon>
        <taxon>Sterolibacteriaceae</taxon>
        <taxon>Denitratisoma</taxon>
    </lineage>
</organism>
<dbReference type="KEGG" id="doe:DENOEST_2868"/>
<accession>A0A6S6Y3Q2</accession>
<dbReference type="OrthoDB" id="9181103at2"/>
<proteinExistence type="predicted"/>
<dbReference type="Proteomes" id="UP000515733">
    <property type="component" value="Chromosome"/>
</dbReference>
<dbReference type="RefSeq" id="WP_145771019.1">
    <property type="nucleotide sequence ID" value="NZ_LR778301.1"/>
</dbReference>
<name>A0A6S6Y3Q2_9PROT</name>
<evidence type="ECO:0000313" key="1">
    <source>
        <dbReference type="EMBL" id="CAB1370027.1"/>
    </source>
</evidence>
<dbReference type="AlphaFoldDB" id="A0A6S6Y3Q2"/>
<reference evidence="1 2" key="1">
    <citation type="submission" date="2020-03" db="EMBL/GenBank/DDBJ databases">
        <authorList>
            <consortium name="Genoscope - CEA"/>
            <person name="William W."/>
        </authorList>
    </citation>
    <scope>NUCLEOTIDE SEQUENCE [LARGE SCALE GENOMIC DNA]</scope>
    <source>
        <strain evidence="2">DSM 16959</strain>
    </source>
</reference>
<sequence>MKIDLRKIYRFDPVARQTDGGLPRGGDIYYECTECRHIVSSVSHLPAQCDCGNLSGGDGTITVNTPDKVNPLRGKLR</sequence>
<protein>
    <submittedName>
        <fullName evidence="1">Uncharacterized protein</fullName>
    </submittedName>
</protein>
<dbReference type="EMBL" id="LR778301">
    <property type="protein sequence ID" value="CAB1370027.1"/>
    <property type="molecule type" value="Genomic_DNA"/>
</dbReference>
<gene>
    <name evidence="1" type="ORF">DENOEST_2868</name>
</gene>
<evidence type="ECO:0000313" key="2">
    <source>
        <dbReference type="Proteomes" id="UP000515733"/>
    </source>
</evidence>
<keyword evidence="2" id="KW-1185">Reference proteome</keyword>